<protein>
    <submittedName>
        <fullName evidence="1">Uncharacterized protein</fullName>
    </submittedName>
</protein>
<evidence type="ECO:0000313" key="1">
    <source>
        <dbReference type="EMBL" id="EYC45909.1"/>
    </source>
</evidence>
<keyword evidence="2" id="KW-1185">Reference proteome</keyword>
<gene>
    <name evidence="1" type="primary">Acey_s0413.g1001</name>
    <name evidence="1" type="ORF">Y032_0413g1001</name>
</gene>
<evidence type="ECO:0000313" key="2">
    <source>
        <dbReference type="Proteomes" id="UP000024635"/>
    </source>
</evidence>
<name>A0A016X1F9_9BILA</name>
<sequence length="87" mass="9449">MDRKSDRPAETTAAAIADKVTTGACSGLTDCTSSGQYNILFQKSITIPSIGPVRYLATVVYFVEAACPLRISILPYFKKKKDKCKKG</sequence>
<comment type="caution">
    <text evidence="1">The sequence shown here is derived from an EMBL/GenBank/DDBJ whole genome shotgun (WGS) entry which is preliminary data.</text>
</comment>
<accession>A0A016X1F9</accession>
<dbReference type="Proteomes" id="UP000024635">
    <property type="component" value="Unassembled WGS sequence"/>
</dbReference>
<proteinExistence type="predicted"/>
<organism evidence="1 2">
    <name type="scientific">Ancylostoma ceylanicum</name>
    <dbReference type="NCBI Taxonomy" id="53326"/>
    <lineage>
        <taxon>Eukaryota</taxon>
        <taxon>Metazoa</taxon>
        <taxon>Ecdysozoa</taxon>
        <taxon>Nematoda</taxon>
        <taxon>Chromadorea</taxon>
        <taxon>Rhabditida</taxon>
        <taxon>Rhabditina</taxon>
        <taxon>Rhabditomorpha</taxon>
        <taxon>Strongyloidea</taxon>
        <taxon>Ancylostomatidae</taxon>
        <taxon>Ancylostomatinae</taxon>
        <taxon>Ancylostoma</taxon>
    </lineage>
</organism>
<dbReference type="AlphaFoldDB" id="A0A016X1F9"/>
<dbReference type="EMBL" id="JARK01000013">
    <property type="protein sequence ID" value="EYC45909.1"/>
    <property type="molecule type" value="Genomic_DNA"/>
</dbReference>
<reference evidence="2" key="1">
    <citation type="journal article" date="2015" name="Nat. Genet.">
        <title>The genome and transcriptome of the zoonotic hookworm Ancylostoma ceylanicum identify infection-specific gene families.</title>
        <authorList>
            <person name="Schwarz E.M."/>
            <person name="Hu Y."/>
            <person name="Antoshechkin I."/>
            <person name="Miller M.M."/>
            <person name="Sternberg P.W."/>
            <person name="Aroian R.V."/>
        </authorList>
    </citation>
    <scope>NUCLEOTIDE SEQUENCE</scope>
    <source>
        <strain evidence="2">HY135</strain>
    </source>
</reference>